<dbReference type="OrthoDB" id="6431331at2759"/>
<dbReference type="PANTHER" id="PTHR37471:SF1">
    <property type="entry name" value="AB HYDROLASE-1 DOMAIN-CONTAINING PROTEIN"/>
    <property type="match status" value="1"/>
</dbReference>
<dbReference type="Gene3D" id="3.40.50.1820">
    <property type="entry name" value="alpha/beta hydrolase"/>
    <property type="match status" value="1"/>
</dbReference>
<keyword evidence="1" id="KW-1133">Transmembrane helix</keyword>
<evidence type="ECO:0000313" key="3">
    <source>
        <dbReference type="Proteomes" id="UP000672032"/>
    </source>
</evidence>
<evidence type="ECO:0000256" key="1">
    <source>
        <dbReference type="SAM" id="Phobius"/>
    </source>
</evidence>
<organism evidence="2 3">
    <name type="scientific">Monilinia vaccinii-corymbosi</name>
    <dbReference type="NCBI Taxonomy" id="61207"/>
    <lineage>
        <taxon>Eukaryota</taxon>
        <taxon>Fungi</taxon>
        <taxon>Dikarya</taxon>
        <taxon>Ascomycota</taxon>
        <taxon>Pezizomycotina</taxon>
        <taxon>Leotiomycetes</taxon>
        <taxon>Helotiales</taxon>
        <taxon>Sclerotiniaceae</taxon>
        <taxon>Monilinia</taxon>
    </lineage>
</organism>
<name>A0A8A3PB85_9HELO</name>
<sequence>MINNSWAEYVFIRICIFALQSIPLVSLAYCFSLGFTTFFATFDLSRVPRVLEYVLLAESIFFLAFFLPYRIWLQREAVHPPAPSRADRAALFQKCTDNITDPEAYLQKWFLGADIREIRRDNVKELLLWAFFNRGGPPGDDDEELEKYIGILEMLLGREILEGRGNAKCLRLTLDEVAMSYRSLIWYCCVGFVDFLTFCSLRYHGFHFHRTSLKQCIGIIPTRPHSLFTTLYSPAQHMSYWHRPHTSKTKLPIVFIHGIGIGLYPYTRFLNELNASAGTPDEHIGILALEIMNISCRVTHSALSREELALEVFQIISQHFGPDQKFVLVSHSYGTVVTTQLLRSPLLSPRIGPIVLIDPVSICLHLPSVAFNFTRRIPRYANEYQLYYFASMDPGISHTLARKFFWIENVLWKEDFEGRKVTASLAERDLIVDTEAVGRYLCCGNLSSKSTPSFKPENGNTNGAVKGSSNLDIPPLIEIEESGVREEESDVDVDIIGPENEQEGIQENDEWKHREWKGVGTEVLWFEALDHAQVFDKKGTRGRVVDVVRKYCEED</sequence>
<keyword evidence="1" id="KW-0472">Membrane</keyword>
<evidence type="ECO:0008006" key="4">
    <source>
        <dbReference type="Google" id="ProtNLM"/>
    </source>
</evidence>
<keyword evidence="3" id="KW-1185">Reference proteome</keyword>
<feature type="transmembrane region" description="Helical" evidence="1">
    <location>
        <begin position="50"/>
        <end position="69"/>
    </location>
</feature>
<gene>
    <name evidence="2" type="ORF">DSL72_001944</name>
</gene>
<dbReference type="SUPFAM" id="SSF53474">
    <property type="entry name" value="alpha/beta-Hydrolases"/>
    <property type="match status" value="1"/>
</dbReference>
<dbReference type="EMBL" id="CP063407">
    <property type="protein sequence ID" value="QSZ32370.1"/>
    <property type="molecule type" value="Genomic_DNA"/>
</dbReference>
<dbReference type="PANTHER" id="PTHR37471">
    <property type="entry name" value="UNNAMED PRODUCT"/>
    <property type="match status" value="1"/>
</dbReference>
<dbReference type="Proteomes" id="UP000672032">
    <property type="component" value="Chromosome 3"/>
</dbReference>
<evidence type="ECO:0000313" key="2">
    <source>
        <dbReference type="EMBL" id="QSZ32370.1"/>
    </source>
</evidence>
<accession>A0A8A3PB85</accession>
<keyword evidence="1" id="KW-0812">Transmembrane</keyword>
<proteinExistence type="predicted"/>
<feature type="transmembrane region" description="Helical" evidence="1">
    <location>
        <begin position="12"/>
        <end position="38"/>
    </location>
</feature>
<dbReference type="InterPro" id="IPR029058">
    <property type="entry name" value="AB_hydrolase_fold"/>
</dbReference>
<protein>
    <recommendedName>
        <fullName evidence="4">AB hydrolase-1 domain-containing protein</fullName>
    </recommendedName>
</protein>
<feature type="transmembrane region" description="Helical" evidence="1">
    <location>
        <begin position="184"/>
        <end position="203"/>
    </location>
</feature>
<dbReference type="AlphaFoldDB" id="A0A8A3PB85"/>
<reference evidence="2" key="1">
    <citation type="submission" date="2020-10" db="EMBL/GenBank/DDBJ databases">
        <title>Genome Sequence of Monilinia vaccinii-corymbosi Sheds Light on Mummy Berry Disease Infection of Blueberry and Mating Type.</title>
        <authorList>
            <person name="Yow A.G."/>
            <person name="Zhang Y."/>
            <person name="Bansal K."/>
            <person name="Eacker S.M."/>
            <person name="Sullivan S."/>
            <person name="Liachko I."/>
            <person name="Cubeta M.A."/>
            <person name="Rollins J.A."/>
            <person name="Ashrafi H."/>
        </authorList>
    </citation>
    <scope>NUCLEOTIDE SEQUENCE</scope>
    <source>
        <strain evidence="2">RL-1</strain>
    </source>
</reference>